<keyword evidence="4" id="KW-1185">Reference proteome</keyword>
<accession>A0A812V167</accession>
<dbReference type="OrthoDB" id="10251809at2759"/>
<evidence type="ECO:0000256" key="1">
    <source>
        <dbReference type="ARBA" id="ARBA00022441"/>
    </source>
</evidence>
<protein>
    <submittedName>
        <fullName evidence="3">GefF protein</fullName>
    </submittedName>
</protein>
<evidence type="ECO:0000313" key="4">
    <source>
        <dbReference type="Proteomes" id="UP000649617"/>
    </source>
</evidence>
<gene>
    <name evidence="3" type="primary">gefF</name>
    <name evidence="3" type="ORF">SPIL2461_LOCUS16058</name>
</gene>
<dbReference type="PANTHER" id="PTHR46093">
    <property type="entry name" value="ACYL-COA-BINDING DOMAIN-CONTAINING PROTEIN 5"/>
    <property type="match status" value="1"/>
</dbReference>
<dbReference type="AlphaFoldDB" id="A0A812V167"/>
<sequence>MLVFAGSSAANQNDLWRFSWRAGLWTELLSETRPPARSRHSAILDSISQSMIIFGGWSGSVPLHDPWHCSLWTRVWTLLQSPPGLAARAGHTAVLDSVSVSMLVFGGIAYNNESFSYAGDLWNYSLVTDSWSQLAPPGPYPSPEGREDHS</sequence>
<feature type="non-terminal residue" evidence="3">
    <location>
        <position position="1"/>
    </location>
</feature>
<dbReference type="InterPro" id="IPR015915">
    <property type="entry name" value="Kelch-typ_b-propeller"/>
</dbReference>
<evidence type="ECO:0000313" key="3">
    <source>
        <dbReference type="EMBL" id="CAE7608215.1"/>
    </source>
</evidence>
<organism evidence="3 4">
    <name type="scientific">Symbiodinium pilosum</name>
    <name type="common">Dinoflagellate</name>
    <dbReference type="NCBI Taxonomy" id="2952"/>
    <lineage>
        <taxon>Eukaryota</taxon>
        <taxon>Sar</taxon>
        <taxon>Alveolata</taxon>
        <taxon>Dinophyceae</taxon>
        <taxon>Suessiales</taxon>
        <taxon>Symbiodiniaceae</taxon>
        <taxon>Symbiodinium</taxon>
    </lineage>
</organism>
<keyword evidence="2" id="KW-0677">Repeat</keyword>
<proteinExistence type="predicted"/>
<dbReference type="Pfam" id="PF24681">
    <property type="entry name" value="Kelch_KLHDC2_KLHL20_DRC7"/>
    <property type="match status" value="1"/>
</dbReference>
<dbReference type="EMBL" id="CAJNIZ010040853">
    <property type="protein sequence ID" value="CAE7608215.1"/>
    <property type="molecule type" value="Genomic_DNA"/>
</dbReference>
<reference evidence="3" key="1">
    <citation type="submission" date="2021-02" db="EMBL/GenBank/DDBJ databases">
        <authorList>
            <person name="Dougan E. K."/>
            <person name="Rhodes N."/>
            <person name="Thang M."/>
            <person name="Chan C."/>
        </authorList>
    </citation>
    <scope>NUCLEOTIDE SEQUENCE</scope>
</reference>
<dbReference type="SUPFAM" id="SSF117281">
    <property type="entry name" value="Kelch motif"/>
    <property type="match status" value="1"/>
</dbReference>
<name>A0A812V167_SYMPI</name>
<dbReference type="Proteomes" id="UP000649617">
    <property type="component" value="Unassembled WGS sequence"/>
</dbReference>
<dbReference type="PANTHER" id="PTHR46093:SF3">
    <property type="entry name" value="ACYL-COA-BINDING DOMAIN-CONTAINING PROTEIN 4"/>
    <property type="match status" value="1"/>
</dbReference>
<keyword evidence="1" id="KW-0880">Kelch repeat</keyword>
<dbReference type="Gene3D" id="2.120.10.80">
    <property type="entry name" value="Kelch-type beta propeller"/>
    <property type="match status" value="1"/>
</dbReference>
<comment type="caution">
    <text evidence="3">The sequence shown here is derived from an EMBL/GenBank/DDBJ whole genome shotgun (WGS) entry which is preliminary data.</text>
</comment>
<evidence type="ECO:0000256" key="2">
    <source>
        <dbReference type="ARBA" id="ARBA00022737"/>
    </source>
</evidence>